<keyword evidence="5" id="KW-1185">Reference proteome</keyword>
<reference evidence="5" key="1">
    <citation type="journal article" date="2019" name="Int. J. Syst. Evol. Microbiol.">
        <title>The Global Catalogue of Microorganisms (GCM) 10K type strain sequencing project: providing services to taxonomists for standard genome sequencing and annotation.</title>
        <authorList>
            <consortium name="The Broad Institute Genomics Platform"/>
            <consortium name="The Broad Institute Genome Sequencing Center for Infectious Disease"/>
            <person name="Wu L."/>
            <person name="Ma J."/>
        </authorList>
    </citation>
    <scope>NUCLEOTIDE SEQUENCE [LARGE SCALE GENOMIC DNA]</scope>
    <source>
        <strain evidence="5">CGMCC 4.1469</strain>
    </source>
</reference>
<dbReference type="PANTHER" id="PTHR23150:SF19">
    <property type="entry name" value="FORMYLGLYCINE-GENERATING ENZYME"/>
    <property type="match status" value="1"/>
</dbReference>
<feature type="domain" description="Sulfatase-modifying factor enzyme-like" evidence="2">
    <location>
        <begin position="32"/>
        <end position="276"/>
    </location>
</feature>
<dbReference type="SUPFAM" id="SSF50939">
    <property type="entry name" value="Sialidases"/>
    <property type="match status" value="1"/>
</dbReference>
<proteinExistence type="predicted"/>
<sequence length="676" mass="75066">MRYQTPACLAAFLLASFTGLAADTITNSIGMKLVRIEAGSFVMGQNGPAADYKMTKHPEKFDDADWDEKPAHRVVITQAFQMGVTEVTVGQYRQYVPGFHAKESDDTAVSGVTWDEAVKFCEWLSKKEGKTYRLPTEAEWEYACRAGTTTLFHTGDSLPDGFQPWWSDIGYAERYFTTGTMPPPYRKGAKTGLRVAQTAANAWGLHDMHGNVAEWCLDWHGPYEAGEQTDPLGRSAGDFRVFRGGHHSSFVRMLRSANRAAWLPQTGSNRVGFRVVMGEMPAGKMLSPAPPPLNAQKVSQEVAEIVPAKQQRPVFMGPKPYVKIEKDSFGPLYFSHNHSPGIAECPNGDLLAVWYSCVDEGGAELCNVASRLRRGASEWEPASPFWDGADVNDHGPKIWWDGKSTLYHLVKGRDENLVRTSTDNGASWSVPLLLEPGGEFGNQMIRLADGTMVITHDSRQCSLVFSRDEGKTWGFNDVKKRASDFRPGGKGFRHPGIHAPIVQLNDGRLMAFSRNDPPEDQAKFEMKTPISYSSDLGKTWSYAASEFPAISSVQRAVMIRLKEGGILLCSFTDQWRDWKNRKGMMFASKAGEFKGYGMFAAVSFDEGKSWPVRRLITPGGKEQSVNGIDRVMFTLSDTMAEPCGYLSATQTRDGNIQLITSKNHYVLNLAWLKTLP</sequence>
<dbReference type="InterPro" id="IPR016187">
    <property type="entry name" value="CTDL_fold"/>
</dbReference>
<accession>A0ABW0KTT0</accession>
<organism evidence="4 5">
    <name type="scientific">Prosthecobacter fluviatilis</name>
    <dbReference type="NCBI Taxonomy" id="445931"/>
    <lineage>
        <taxon>Bacteria</taxon>
        <taxon>Pseudomonadati</taxon>
        <taxon>Verrucomicrobiota</taxon>
        <taxon>Verrucomicrobiia</taxon>
        <taxon>Verrucomicrobiales</taxon>
        <taxon>Verrucomicrobiaceae</taxon>
        <taxon>Prosthecobacter</taxon>
    </lineage>
</organism>
<gene>
    <name evidence="4" type="ORF">ACFQDI_14250</name>
</gene>
<dbReference type="PANTHER" id="PTHR23150">
    <property type="entry name" value="SULFATASE MODIFYING FACTOR 1, 2"/>
    <property type="match status" value="1"/>
</dbReference>
<evidence type="ECO:0000259" key="3">
    <source>
        <dbReference type="Pfam" id="PF13088"/>
    </source>
</evidence>
<feature type="signal peptide" evidence="1">
    <location>
        <begin position="1"/>
        <end position="21"/>
    </location>
</feature>
<dbReference type="SUPFAM" id="SSF56436">
    <property type="entry name" value="C-type lectin-like"/>
    <property type="match status" value="1"/>
</dbReference>
<feature type="domain" description="Sialidase" evidence="3">
    <location>
        <begin position="348"/>
        <end position="656"/>
    </location>
</feature>
<dbReference type="Pfam" id="PF13088">
    <property type="entry name" value="BNR_2"/>
    <property type="match status" value="1"/>
</dbReference>
<dbReference type="InterPro" id="IPR042095">
    <property type="entry name" value="SUMF_sf"/>
</dbReference>
<dbReference type="Pfam" id="PF03781">
    <property type="entry name" value="FGE-sulfatase"/>
    <property type="match status" value="1"/>
</dbReference>
<name>A0ABW0KTT0_9BACT</name>
<dbReference type="RefSeq" id="WP_377167842.1">
    <property type="nucleotide sequence ID" value="NZ_JBHSMQ010000005.1"/>
</dbReference>
<feature type="chain" id="PRO_5046596092" evidence="1">
    <location>
        <begin position="22"/>
        <end position="676"/>
    </location>
</feature>
<protein>
    <submittedName>
        <fullName evidence="4">SUMF1/EgtB/PvdO family nonheme iron enzyme</fullName>
    </submittedName>
</protein>
<dbReference type="InterPro" id="IPR036278">
    <property type="entry name" value="Sialidase_sf"/>
</dbReference>
<dbReference type="Gene3D" id="2.120.10.10">
    <property type="match status" value="1"/>
</dbReference>
<comment type="caution">
    <text evidence="4">The sequence shown here is derived from an EMBL/GenBank/DDBJ whole genome shotgun (WGS) entry which is preliminary data.</text>
</comment>
<dbReference type="Proteomes" id="UP001596052">
    <property type="component" value="Unassembled WGS sequence"/>
</dbReference>
<dbReference type="InterPro" id="IPR011040">
    <property type="entry name" value="Sialidase"/>
</dbReference>
<evidence type="ECO:0000259" key="2">
    <source>
        <dbReference type="Pfam" id="PF03781"/>
    </source>
</evidence>
<dbReference type="CDD" id="cd15482">
    <property type="entry name" value="Sialidase_non-viral"/>
    <property type="match status" value="1"/>
</dbReference>
<dbReference type="EMBL" id="JBHSMQ010000005">
    <property type="protein sequence ID" value="MFC5456021.1"/>
    <property type="molecule type" value="Genomic_DNA"/>
</dbReference>
<evidence type="ECO:0000313" key="4">
    <source>
        <dbReference type="EMBL" id="MFC5456021.1"/>
    </source>
</evidence>
<keyword evidence="1" id="KW-0732">Signal</keyword>
<dbReference type="Gene3D" id="3.90.1580.10">
    <property type="entry name" value="paralog of FGE (formylglycine-generating enzyme)"/>
    <property type="match status" value="1"/>
</dbReference>
<dbReference type="InterPro" id="IPR051043">
    <property type="entry name" value="Sulfatase_Mod_Factor_Kinase"/>
</dbReference>
<evidence type="ECO:0000313" key="5">
    <source>
        <dbReference type="Proteomes" id="UP001596052"/>
    </source>
</evidence>
<dbReference type="InterPro" id="IPR005532">
    <property type="entry name" value="SUMF_dom"/>
</dbReference>
<evidence type="ECO:0000256" key="1">
    <source>
        <dbReference type="SAM" id="SignalP"/>
    </source>
</evidence>